<evidence type="ECO:0000256" key="3">
    <source>
        <dbReference type="ARBA" id="ARBA00022448"/>
    </source>
</evidence>
<keyword evidence="5 12" id="KW-0812">Transmembrane</keyword>
<gene>
    <name evidence="14" type="ORF">DIATSA_LOCUS12994</name>
</gene>
<dbReference type="Gene3D" id="1.20.120.1770">
    <property type="match status" value="1"/>
</dbReference>
<reference evidence="14" key="1">
    <citation type="submission" date="2021-12" db="EMBL/GenBank/DDBJ databases">
        <authorList>
            <person name="King R."/>
        </authorList>
    </citation>
    <scope>NUCLEOTIDE SEQUENCE</scope>
</reference>
<evidence type="ECO:0000256" key="6">
    <source>
        <dbReference type="ARBA" id="ARBA00022723"/>
    </source>
</evidence>
<dbReference type="Proteomes" id="UP001153714">
    <property type="component" value="Chromosome 8"/>
</dbReference>
<dbReference type="PROSITE" id="PS50939">
    <property type="entry name" value="CYTOCHROME_B561"/>
    <property type="match status" value="1"/>
</dbReference>
<name>A0A9N9WLI8_9NEOP</name>
<evidence type="ECO:0000256" key="7">
    <source>
        <dbReference type="ARBA" id="ARBA00022982"/>
    </source>
</evidence>
<feature type="transmembrane region" description="Helical" evidence="12">
    <location>
        <begin position="47"/>
        <end position="66"/>
    </location>
</feature>
<feature type="transmembrane region" description="Helical" evidence="12">
    <location>
        <begin position="121"/>
        <end position="148"/>
    </location>
</feature>
<evidence type="ECO:0000256" key="5">
    <source>
        <dbReference type="ARBA" id="ARBA00022692"/>
    </source>
</evidence>
<evidence type="ECO:0000259" key="13">
    <source>
        <dbReference type="PROSITE" id="PS50939"/>
    </source>
</evidence>
<feature type="transmembrane region" description="Helical" evidence="12">
    <location>
        <begin position="18"/>
        <end position="41"/>
    </location>
</feature>
<evidence type="ECO:0000256" key="11">
    <source>
        <dbReference type="ARBA" id="ARBA00024225"/>
    </source>
</evidence>
<dbReference type="GO" id="GO:0016020">
    <property type="term" value="C:membrane"/>
    <property type="evidence" value="ECO:0007669"/>
    <property type="project" value="UniProtKB-SubCell"/>
</dbReference>
<keyword evidence="15" id="KW-1185">Reference proteome</keyword>
<accession>A0A9N9WLI8</accession>
<keyword evidence="9" id="KW-0408">Iron</keyword>
<comment type="subcellular location">
    <subcellularLocation>
        <location evidence="2">Membrane</location>
        <topology evidence="2">Multi-pass membrane protein</topology>
    </subcellularLocation>
</comment>
<dbReference type="InterPro" id="IPR045150">
    <property type="entry name" value="CYB561D1/2"/>
</dbReference>
<dbReference type="PANTHER" id="PTHR15422">
    <property type="entry name" value="OS05G0565100 PROTEIN"/>
    <property type="match status" value="1"/>
</dbReference>
<proteinExistence type="predicted"/>
<dbReference type="GO" id="GO:0046872">
    <property type="term" value="F:metal ion binding"/>
    <property type="evidence" value="ECO:0007669"/>
    <property type="project" value="UniProtKB-KW"/>
</dbReference>
<dbReference type="AlphaFoldDB" id="A0A9N9WLI8"/>
<keyword evidence="7" id="KW-0249">Electron transport</keyword>
<dbReference type="Pfam" id="PF03188">
    <property type="entry name" value="Cytochrom_B561"/>
    <property type="match status" value="1"/>
</dbReference>
<protein>
    <recommendedName>
        <fullName evidence="11">ascorbate ferrireductase (transmembrane)</fullName>
        <ecNumber evidence="11">7.2.1.3</ecNumber>
    </recommendedName>
</protein>
<sequence length="218" mass="23272">MTATTQDSSSPLTKTLDILNTITTLAIGALAMGGITNGIAFKTFTQLSAHIYLVTFGFVLIISQGVMSANPTGGWARTFSYKHKRNIHIAMQIIGSILAIAGAGVGMSLRSNHNVSRSAHGIMGIFTFVIVIITLLGGCVHVFLNSFLPSNLTKAGHRILGFNSVIFVFVTFTLGLEKLYSGTDIFIAYVILAVISICGIVAAPVTNVFRRGRNSTFK</sequence>
<evidence type="ECO:0000256" key="4">
    <source>
        <dbReference type="ARBA" id="ARBA00022617"/>
    </source>
</evidence>
<dbReference type="OrthoDB" id="432881at2759"/>
<evidence type="ECO:0000256" key="10">
    <source>
        <dbReference type="ARBA" id="ARBA00023136"/>
    </source>
</evidence>
<keyword evidence="6" id="KW-0479">Metal-binding</keyword>
<evidence type="ECO:0000256" key="12">
    <source>
        <dbReference type="SAM" id="Phobius"/>
    </source>
</evidence>
<evidence type="ECO:0000256" key="8">
    <source>
        <dbReference type="ARBA" id="ARBA00022989"/>
    </source>
</evidence>
<evidence type="ECO:0000313" key="14">
    <source>
        <dbReference type="EMBL" id="CAG9795754.1"/>
    </source>
</evidence>
<reference evidence="14" key="2">
    <citation type="submission" date="2022-10" db="EMBL/GenBank/DDBJ databases">
        <authorList>
            <consortium name="ENA_rothamsted_submissions"/>
            <consortium name="culmorum"/>
            <person name="King R."/>
        </authorList>
    </citation>
    <scope>NUCLEOTIDE SEQUENCE</scope>
</reference>
<dbReference type="InterPro" id="IPR006593">
    <property type="entry name" value="Cyt_b561/ferric_Rdtase_TM"/>
</dbReference>
<evidence type="ECO:0000256" key="1">
    <source>
        <dbReference type="ARBA" id="ARBA00001970"/>
    </source>
</evidence>
<dbReference type="GO" id="GO:0140571">
    <property type="term" value="F:transmembrane ascorbate ferrireductase activity"/>
    <property type="evidence" value="ECO:0007669"/>
    <property type="project" value="UniProtKB-EC"/>
</dbReference>
<keyword evidence="3" id="KW-0813">Transport</keyword>
<keyword evidence="8 12" id="KW-1133">Transmembrane helix</keyword>
<keyword evidence="10 12" id="KW-0472">Membrane</keyword>
<evidence type="ECO:0000313" key="15">
    <source>
        <dbReference type="Proteomes" id="UP001153714"/>
    </source>
</evidence>
<dbReference type="PANTHER" id="PTHR15422:SF43">
    <property type="entry name" value="ASCORBATE FERRIREDUCTASE (TRANSMEMBRANE)"/>
    <property type="match status" value="1"/>
</dbReference>
<feature type="transmembrane region" description="Helical" evidence="12">
    <location>
        <begin position="186"/>
        <end position="209"/>
    </location>
</feature>
<dbReference type="EMBL" id="OU893339">
    <property type="protein sequence ID" value="CAG9795754.1"/>
    <property type="molecule type" value="Genomic_DNA"/>
</dbReference>
<dbReference type="EC" id="7.2.1.3" evidence="11"/>
<dbReference type="SMART" id="SM00665">
    <property type="entry name" value="B561"/>
    <property type="match status" value="1"/>
</dbReference>
<dbReference type="GO" id="GO:0140575">
    <property type="term" value="F:transmembrane monodehydroascorbate reductase activity"/>
    <property type="evidence" value="ECO:0007669"/>
    <property type="project" value="InterPro"/>
</dbReference>
<feature type="transmembrane region" description="Helical" evidence="12">
    <location>
        <begin position="160"/>
        <end position="180"/>
    </location>
</feature>
<comment type="cofactor">
    <cofactor evidence="1">
        <name>heme b</name>
        <dbReference type="ChEBI" id="CHEBI:60344"/>
    </cofactor>
</comment>
<evidence type="ECO:0000256" key="2">
    <source>
        <dbReference type="ARBA" id="ARBA00004141"/>
    </source>
</evidence>
<evidence type="ECO:0000256" key="9">
    <source>
        <dbReference type="ARBA" id="ARBA00023004"/>
    </source>
</evidence>
<keyword evidence="4" id="KW-0349">Heme</keyword>
<feature type="transmembrane region" description="Helical" evidence="12">
    <location>
        <begin position="87"/>
        <end position="109"/>
    </location>
</feature>
<organism evidence="14 15">
    <name type="scientific">Diatraea saccharalis</name>
    <name type="common">sugarcane borer</name>
    <dbReference type="NCBI Taxonomy" id="40085"/>
    <lineage>
        <taxon>Eukaryota</taxon>
        <taxon>Metazoa</taxon>
        <taxon>Ecdysozoa</taxon>
        <taxon>Arthropoda</taxon>
        <taxon>Hexapoda</taxon>
        <taxon>Insecta</taxon>
        <taxon>Pterygota</taxon>
        <taxon>Neoptera</taxon>
        <taxon>Endopterygota</taxon>
        <taxon>Lepidoptera</taxon>
        <taxon>Glossata</taxon>
        <taxon>Ditrysia</taxon>
        <taxon>Pyraloidea</taxon>
        <taxon>Crambidae</taxon>
        <taxon>Crambinae</taxon>
        <taxon>Diatraea</taxon>
    </lineage>
</organism>
<feature type="domain" description="Cytochrome b561" evidence="13">
    <location>
        <begin position="16"/>
        <end position="211"/>
    </location>
</feature>